<name>A0A0F6W7H3_9BACT</name>
<dbReference type="AlphaFoldDB" id="A0A0F6W7H3"/>
<proteinExistence type="predicted"/>
<dbReference type="OrthoDB" id="5520253at2"/>
<reference evidence="1 2" key="1">
    <citation type="submission" date="2015-03" db="EMBL/GenBank/DDBJ databases">
        <title>Genome assembly of Sandaracinus amylolyticus DSM 53668.</title>
        <authorList>
            <person name="Sharma G."/>
            <person name="Subramanian S."/>
        </authorList>
    </citation>
    <scope>NUCLEOTIDE SEQUENCE [LARGE SCALE GENOMIC DNA]</scope>
    <source>
        <strain evidence="1 2">DSM 53668</strain>
    </source>
</reference>
<gene>
    <name evidence="1" type="ORF">DB32_006376</name>
</gene>
<evidence type="ECO:0008006" key="3">
    <source>
        <dbReference type="Google" id="ProtNLM"/>
    </source>
</evidence>
<dbReference type="RefSeq" id="WP_053236294.1">
    <property type="nucleotide sequence ID" value="NZ_CP011125.1"/>
</dbReference>
<dbReference type="SUPFAM" id="SSF48371">
    <property type="entry name" value="ARM repeat"/>
    <property type="match status" value="1"/>
</dbReference>
<dbReference type="STRING" id="927083.DB32_006376"/>
<evidence type="ECO:0000313" key="1">
    <source>
        <dbReference type="EMBL" id="AKF09227.1"/>
    </source>
</evidence>
<dbReference type="EMBL" id="CP011125">
    <property type="protein sequence ID" value="AKF09227.1"/>
    <property type="molecule type" value="Genomic_DNA"/>
</dbReference>
<dbReference type="KEGG" id="samy:DB32_006376"/>
<keyword evidence="2" id="KW-1185">Reference proteome</keyword>
<accession>A0A0F6W7H3</accession>
<dbReference type="InterPro" id="IPR016024">
    <property type="entry name" value="ARM-type_fold"/>
</dbReference>
<dbReference type="Proteomes" id="UP000034883">
    <property type="component" value="Chromosome"/>
</dbReference>
<organism evidence="1 2">
    <name type="scientific">Sandaracinus amylolyticus</name>
    <dbReference type="NCBI Taxonomy" id="927083"/>
    <lineage>
        <taxon>Bacteria</taxon>
        <taxon>Pseudomonadati</taxon>
        <taxon>Myxococcota</taxon>
        <taxon>Polyangia</taxon>
        <taxon>Polyangiales</taxon>
        <taxon>Sandaracinaceae</taxon>
        <taxon>Sandaracinus</taxon>
    </lineage>
</organism>
<dbReference type="Gene3D" id="1.25.10.10">
    <property type="entry name" value="Leucine-rich Repeat Variant"/>
    <property type="match status" value="1"/>
</dbReference>
<dbReference type="Pfam" id="PF13646">
    <property type="entry name" value="HEAT_2"/>
    <property type="match status" value="1"/>
</dbReference>
<sequence>MDRAREHLNALFEADRALRAAEDAFLESAEEKQIAHTLSSAVREALSLEDRDEQEMRLMRLADLCAQVQGPETVDALLAILDHDEPAVRNEAGECLLDVAYERFKEVATGIERLLGRGHSGHSMEELPFVLCEIRDPDPLPLVSRFLAHPRGEVVAAAIEALAAYGDPGAIRHLEKLTEDPREVTLPELEDATATIGDLAADAIAELEGDPGDGA</sequence>
<evidence type="ECO:0000313" key="2">
    <source>
        <dbReference type="Proteomes" id="UP000034883"/>
    </source>
</evidence>
<protein>
    <recommendedName>
        <fullName evidence="3">HEAT repeat domain-containing protein</fullName>
    </recommendedName>
</protein>
<dbReference type="InterPro" id="IPR011989">
    <property type="entry name" value="ARM-like"/>
</dbReference>